<evidence type="ECO:0000313" key="1">
    <source>
        <dbReference type="EMBL" id="JAH94168.1"/>
    </source>
</evidence>
<sequence length="90" mass="10365">MQEILLLEMSSSAIYKEWNKPRSSTCGQWTLFMSSFSVSCSKGKLQCVGVTGDDFLRYIYININVLQPHRLYTYMHTQENTNTETNAGTR</sequence>
<reference evidence="1" key="2">
    <citation type="journal article" date="2015" name="Fish Shellfish Immunol.">
        <title>Early steps in the European eel (Anguilla anguilla)-Vibrio vulnificus interaction in the gills: Role of the RtxA13 toxin.</title>
        <authorList>
            <person name="Callol A."/>
            <person name="Pajuelo D."/>
            <person name="Ebbesson L."/>
            <person name="Teles M."/>
            <person name="MacKenzie S."/>
            <person name="Amaro C."/>
        </authorList>
    </citation>
    <scope>NUCLEOTIDE SEQUENCE</scope>
</reference>
<reference evidence="1" key="1">
    <citation type="submission" date="2014-11" db="EMBL/GenBank/DDBJ databases">
        <authorList>
            <person name="Amaro Gonzalez C."/>
        </authorList>
    </citation>
    <scope>NUCLEOTIDE SEQUENCE</scope>
</reference>
<dbReference type="AlphaFoldDB" id="A0A0E9WXG2"/>
<protein>
    <submittedName>
        <fullName evidence="1">Uncharacterized protein</fullName>
    </submittedName>
</protein>
<organism evidence="1">
    <name type="scientific">Anguilla anguilla</name>
    <name type="common">European freshwater eel</name>
    <name type="synonym">Muraena anguilla</name>
    <dbReference type="NCBI Taxonomy" id="7936"/>
    <lineage>
        <taxon>Eukaryota</taxon>
        <taxon>Metazoa</taxon>
        <taxon>Chordata</taxon>
        <taxon>Craniata</taxon>
        <taxon>Vertebrata</taxon>
        <taxon>Euteleostomi</taxon>
        <taxon>Actinopterygii</taxon>
        <taxon>Neopterygii</taxon>
        <taxon>Teleostei</taxon>
        <taxon>Anguilliformes</taxon>
        <taxon>Anguillidae</taxon>
        <taxon>Anguilla</taxon>
    </lineage>
</organism>
<proteinExistence type="predicted"/>
<name>A0A0E9WXG2_ANGAN</name>
<accession>A0A0E9WXG2</accession>
<dbReference type="EMBL" id="GBXM01014409">
    <property type="protein sequence ID" value="JAH94168.1"/>
    <property type="molecule type" value="Transcribed_RNA"/>
</dbReference>